<keyword evidence="1" id="KW-0472">Membrane</keyword>
<dbReference type="Pfam" id="PF25612">
    <property type="entry name" value="DUF7940"/>
    <property type="match status" value="1"/>
</dbReference>
<reference evidence="2 3" key="1">
    <citation type="submission" date="2020-08" db="EMBL/GenBank/DDBJ databases">
        <title>Genomic Encyclopedia of Type Strains, Phase IV (KMG-IV): sequencing the most valuable type-strain genomes for metagenomic binning, comparative biology and taxonomic classification.</title>
        <authorList>
            <person name="Goeker M."/>
        </authorList>
    </citation>
    <scope>NUCLEOTIDE SEQUENCE [LARGE SCALE GENOMIC DNA]</scope>
    <source>
        <strain evidence="2 3">DSM 29514</strain>
    </source>
</reference>
<dbReference type="InterPro" id="IPR057700">
    <property type="entry name" value="DUF7940"/>
</dbReference>
<protein>
    <submittedName>
        <fullName evidence="2">Uncharacterized protein</fullName>
    </submittedName>
</protein>
<dbReference type="RefSeq" id="WP_165130332.1">
    <property type="nucleotide sequence ID" value="NZ_CP049247.1"/>
</dbReference>
<dbReference type="Proteomes" id="UP000519897">
    <property type="component" value="Unassembled WGS sequence"/>
</dbReference>
<keyword evidence="1" id="KW-1133">Transmembrane helix</keyword>
<organism evidence="2 3">
    <name type="scientific">Rhizobium rhizoryzae</name>
    <dbReference type="NCBI Taxonomy" id="451876"/>
    <lineage>
        <taxon>Bacteria</taxon>
        <taxon>Pseudomonadati</taxon>
        <taxon>Pseudomonadota</taxon>
        <taxon>Alphaproteobacteria</taxon>
        <taxon>Hyphomicrobiales</taxon>
        <taxon>Rhizobiaceae</taxon>
        <taxon>Rhizobium/Agrobacterium group</taxon>
        <taxon>Rhizobium</taxon>
    </lineage>
</organism>
<feature type="transmembrane region" description="Helical" evidence="1">
    <location>
        <begin position="16"/>
        <end position="35"/>
    </location>
</feature>
<keyword evidence="1" id="KW-0812">Transmembrane</keyword>
<comment type="caution">
    <text evidence="2">The sequence shown here is derived from an EMBL/GenBank/DDBJ whole genome shotgun (WGS) entry which is preliminary data.</text>
</comment>
<proteinExistence type="predicted"/>
<sequence length="71" mass="7492">MLIANWRQVLKRAWSVRLIIAAGLLSGAEVVLPLLPLPIPAGIFAALSAVTTAAAFIARLLAQKDMTDANP</sequence>
<dbReference type="EMBL" id="JACIEC010000012">
    <property type="protein sequence ID" value="MBB4145832.1"/>
    <property type="molecule type" value="Genomic_DNA"/>
</dbReference>
<gene>
    <name evidence="2" type="ORF">GGQ72_004398</name>
</gene>
<evidence type="ECO:0000313" key="3">
    <source>
        <dbReference type="Proteomes" id="UP000519897"/>
    </source>
</evidence>
<accession>A0A7W6LKM4</accession>
<feature type="transmembrane region" description="Helical" evidence="1">
    <location>
        <begin position="41"/>
        <end position="62"/>
    </location>
</feature>
<evidence type="ECO:0000256" key="1">
    <source>
        <dbReference type="SAM" id="Phobius"/>
    </source>
</evidence>
<name>A0A7W6LKM4_9HYPH</name>
<keyword evidence="3" id="KW-1185">Reference proteome</keyword>
<dbReference type="AlphaFoldDB" id="A0A7W6LKM4"/>
<evidence type="ECO:0000313" key="2">
    <source>
        <dbReference type="EMBL" id="MBB4145832.1"/>
    </source>
</evidence>